<dbReference type="GO" id="GO:0015297">
    <property type="term" value="F:antiporter activity"/>
    <property type="evidence" value="ECO:0007669"/>
    <property type="project" value="InterPro"/>
</dbReference>
<comment type="subcellular location">
    <subcellularLocation>
        <location evidence="1">Cell inner membrane</location>
        <topology evidence="1">Multi-pass membrane protein</topology>
    </subcellularLocation>
</comment>
<evidence type="ECO:0000256" key="4">
    <source>
        <dbReference type="ARBA" id="ARBA00022692"/>
    </source>
</evidence>
<evidence type="ECO:0000313" key="8">
    <source>
        <dbReference type="EMBL" id="AHB48020.1"/>
    </source>
</evidence>
<evidence type="ECO:0000313" key="9">
    <source>
        <dbReference type="Proteomes" id="UP000018542"/>
    </source>
</evidence>
<keyword evidence="9" id="KW-1185">Reference proteome</keyword>
<dbReference type="RefSeq" id="WP_023786557.1">
    <property type="nucleotide sequence ID" value="NC_022997.1"/>
</dbReference>
<dbReference type="Pfam" id="PF01554">
    <property type="entry name" value="MatE"/>
    <property type="match status" value="2"/>
</dbReference>
<name>V5SD82_9HYPH</name>
<dbReference type="GO" id="GO:0042910">
    <property type="term" value="F:xenobiotic transmembrane transporter activity"/>
    <property type="evidence" value="ECO:0007669"/>
    <property type="project" value="InterPro"/>
</dbReference>
<feature type="transmembrane region" description="Helical" evidence="7">
    <location>
        <begin position="204"/>
        <end position="225"/>
    </location>
</feature>
<feature type="transmembrane region" description="Helical" evidence="7">
    <location>
        <begin position="424"/>
        <end position="446"/>
    </location>
</feature>
<feature type="transmembrane region" description="Helical" evidence="7">
    <location>
        <begin position="361"/>
        <end position="385"/>
    </location>
</feature>
<keyword evidence="4 7" id="KW-0812">Transmembrane</keyword>
<dbReference type="PANTHER" id="PTHR43549">
    <property type="entry name" value="MULTIDRUG RESISTANCE PROTEIN YPNP-RELATED"/>
    <property type="match status" value="1"/>
</dbReference>
<evidence type="ECO:0000256" key="6">
    <source>
        <dbReference type="ARBA" id="ARBA00023136"/>
    </source>
</evidence>
<dbReference type="InterPro" id="IPR002528">
    <property type="entry name" value="MATE_fam"/>
</dbReference>
<dbReference type="InterPro" id="IPR052031">
    <property type="entry name" value="Membrane_Transporter-Flippase"/>
</dbReference>
<gene>
    <name evidence="8" type="ORF">W911_05780</name>
</gene>
<organism evidence="8 9">
    <name type="scientific">Hyphomicrobium nitrativorans NL23</name>
    <dbReference type="NCBI Taxonomy" id="1029756"/>
    <lineage>
        <taxon>Bacteria</taxon>
        <taxon>Pseudomonadati</taxon>
        <taxon>Pseudomonadota</taxon>
        <taxon>Alphaproteobacteria</taxon>
        <taxon>Hyphomicrobiales</taxon>
        <taxon>Hyphomicrobiaceae</taxon>
        <taxon>Hyphomicrobium</taxon>
    </lineage>
</organism>
<evidence type="ECO:0000256" key="7">
    <source>
        <dbReference type="SAM" id="Phobius"/>
    </source>
</evidence>
<feature type="transmembrane region" description="Helical" evidence="7">
    <location>
        <begin position="179"/>
        <end position="198"/>
    </location>
</feature>
<protein>
    <submittedName>
        <fullName evidence="8">Multidrug transporter MatE</fullName>
    </submittedName>
</protein>
<feature type="transmembrane region" description="Helical" evidence="7">
    <location>
        <begin position="397"/>
        <end position="418"/>
    </location>
</feature>
<dbReference type="NCBIfam" id="TIGR00797">
    <property type="entry name" value="matE"/>
    <property type="match status" value="1"/>
</dbReference>
<dbReference type="OrthoDB" id="9806302at2"/>
<accession>V5SD82</accession>
<dbReference type="KEGG" id="hni:W911_05780"/>
<dbReference type="EMBL" id="CP006912">
    <property type="protein sequence ID" value="AHB48020.1"/>
    <property type="molecule type" value="Genomic_DNA"/>
</dbReference>
<keyword evidence="3" id="KW-1003">Cell membrane</keyword>
<feature type="transmembrane region" description="Helical" evidence="7">
    <location>
        <begin position="59"/>
        <end position="84"/>
    </location>
</feature>
<proteinExistence type="predicted"/>
<keyword evidence="2" id="KW-0813">Transport</keyword>
<evidence type="ECO:0000256" key="2">
    <source>
        <dbReference type="ARBA" id="ARBA00022448"/>
    </source>
</evidence>
<dbReference type="PANTHER" id="PTHR43549:SF3">
    <property type="entry name" value="MULTIDRUG RESISTANCE PROTEIN YPNP-RELATED"/>
    <property type="match status" value="1"/>
</dbReference>
<feature type="transmembrane region" description="Helical" evidence="7">
    <location>
        <begin position="146"/>
        <end position="167"/>
    </location>
</feature>
<dbReference type="InterPro" id="IPR048279">
    <property type="entry name" value="MdtK-like"/>
</dbReference>
<feature type="transmembrane region" description="Helical" evidence="7">
    <location>
        <begin position="237"/>
        <end position="259"/>
    </location>
</feature>
<dbReference type="Proteomes" id="UP000018542">
    <property type="component" value="Chromosome"/>
</dbReference>
<dbReference type="STRING" id="1029756.W911_05780"/>
<feature type="transmembrane region" description="Helical" evidence="7">
    <location>
        <begin position="279"/>
        <end position="300"/>
    </location>
</feature>
<dbReference type="GO" id="GO:0005886">
    <property type="term" value="C:plasma membrane"/>
    <property type="evidence" value="ECO:0007669"/>
    <property type="project" value="UniProtKB-SubCell"/>
</dbReference>
<keyword evidence="5 7" id="KW-1133">Transmembrane helix</keyword>
<keyword evidence="6 7" id="KW-0472">Membrane</keyword>
<feature type="transmembrane region" description="Helical" evidence="7">
    <location>
        <begin position="26"/>
        <end position="53"/>
    </location>
</feature>
<evidence type="ECO:0000256" key="5">
    <source>
        <dbReference type="ARBA" id="ARBA00022989"/>
    </source>
</evidence>
<feature type="transmembrane region" description="Helical" evidence="7">
    <location>
        <begin position="105"/>
        <end position="126"/>
    </location>
</feature>
<evidence type="ECO:0000256" key="1">
    <source>
        <dbReference type="ARBA" id="ARBA00004429"/>
    </source>
</evidence>
<reference evidence="8 9" key="1">
    <citation type="journal article" date="2014" name="Genome Announc.">
        <title>Complete Genome Sequence of Hyphomicrobium nitrativorans Strain NL23, a Denitrifying Bacterium Isolated from Biofilm of a Methanol-Fed Denitrification System Treating Seawater at the Montreal Biodome.</title>
        <authorList>
            <person name="Martineau C."/>
            <person name="Villeneuve C."/>
            <person name="Mauffrey F."/>
            <person name="Villemur R."/>
        </authorList>
    </citation>
    <scope>NUCLEOTIDE SEQUENCE [LARGE SCALE GENOMIC DNA]</scope>
    <source>
        <strain evidence="8">NL23</strain>
    </source>
</reference>
<dbReference type="PIRSF" id="PIRSF006603">
    <property type="entry name" value="DinF"/>
    <property type="match status" value="1"/>
</dbReference>
<sequence>MEARPAASSHTDAPPKFVTGSLLRHILVMSGAGGVGLGAIFLSDLANIVFLSWLDDQAVLAAVGYASSILFFTTSIGIGFAIAATSLVSRALGAGRRVRACRLSVNAHLATFAASALAAIAIYLAIPWLLSLLGATGHTHHLAARYLQILMPSLPALTVAMTSAAVLRSAGDARRAMNVTLFGAIVNTILDPIFIFAMDLGIEGAAWATVCSRIVFMAVGLYGVIRIHRLMAHPKLNAFKVDVPAFAAIAVPAILTNIATPASQAYVTAAIATHGDDAVAGWAIIGRVLPVAFGAIYALSSSIGPIIGQNYGARADARMREAFRLALVVNVGLTLVAWIVLALTSGSLVRLFGATGDAAHLIFLFNVWLAPLFAFMGALFVANAVFNTLDFPHYATVLNWGRATIGTIPLVHLGSWLAGAEGVLAAHMAGGILFGCLAVWLCLRLFDRLARERA</sequence>
<dbReference type="AlphaFoldDB" id="V5SD82"/>
<evidence type="ECO:0000256" key="3">
    <source>
        <dbReference type="ARBA" id="ARBA00022475"/>
    </source>
</evidence>
<feature type="transmembrane region" description="Helical" evidence="7">
    <location>
        <begin position="321"/>
        <end position="341"/>
    </location>
</feature>
<dbReference type="PATRIC" id="fig|1029756.8.peg.1213"/>
<dbReference type="HOGENOM" id="CLU_012893_0_1_5"/>